<name>A0AAU9CLD2_9BACT</name>
<evidence type="ECO:0000256" key="2">
    <source>
        <dbReference type="HAMAP-Rule" id="MF_00003"/>
    </source>
</evidence>
<dbReference type="EMBL" id="AP025314">
    <property type="protein sequence ID" value="BDD07667.1"/>
    <property type="molecule type" value="Genomic_DNA"/>
</dbReference>
<keyword evidence="5" id="KW-1185">Reference proteome</keyword>
<dbReference type="RefSeq" id="WP_338392979.1">
    <property type="nucleotide sequence ID" value="NZ_AP025314.1"/>
</dbReference>
<dbReference type="GO" id="GO:0030490">
    <property type="term" value="P:maturation of SSU-rRNA"/>
    <property type="evidence" value="ECO:0007669"/>
    <property type="project" value="UniProtKB-UniRule"/>
</dbReference>
<comment type="subunit">
    <text evidence="2">Monomer. Binds 30S ribosomal subunits, but not 50S ribosomal subunits or 70S ribosomes.</text>
</comment>
<comment type="function">
    <text evidence="2">One of several proteins that assist in the late maturation steps of the functional core of the 30S ribosomal subunit. Associates with free 30S ribosomal subunits (but not with 30S subunits that are part of 70S ribosomes or polysomes). Required for efficient processing of 16S rRNA. May interact with the 5'-terminal helix region of 16S rRNA.</text>
</comment>
<dbReference type="GO" id="GO:0005829">
    <property type="term" value="C:cytosol"/>
    <property type="evidence" value="ECO:0007669"/>
    <property type="project" value="TreeGrafter"/>
</dbReference>
<evidence type="ECO:0000256" key="1">
    <source>
        <dbReference type="ARBA" id="ARBA00022517"/>
    </source>
</evidence>
<sequence length="135" mass="15361">MESKRQQKFSRLIQKDLGHIFQHEVKGLLNGAWVTVTEVKMSPDLGVAKAYLSIMIADKDATMALVNEHKSEIRKRLGMKIGKQVRIVPELVFQVDNTLENASRINELLGQIEIPDEDKVDMNDYPEGLPEDEED</sequence>
<dbReference type="Pfam" id="PF02033">
    <property type="entry name" value="RBFA"/>
    <property type="match status" value="1"/>
</dbReference>
<dbReference type="SUPFAM" id="SSF89919">
    <property type="entry name" value="Ribosome-binding factor A, RbfA"/>
    <property type="match status" value="1"/>
</dbReference>
<organism evidence="4 5">
    <name type="scientific">Fulvitalea axinellae</name>
    <dbReference type="NCBI Taxonomy" id="1182444"/>
    <lineage>
        <taxon>Bacteria</taxon>
        <taxon>Pseudomonadati</taxon>
        <taxon>Bacteroidota</taxon>
        <taxon>Cytophagia</taxon>
        <taxon>Cytophagales</taxon>
        <taxon>Persicobacteraceae</taxon>
        <taxon>Fulvitalea</taxon>
    </lineage>
</organism>
<feature type="region of interest" description="Disordered" evidence="3">
    <location>
        <begin position="116"/>
        <end position="135"/>
    </location>
</feature>
<gene>
    <name evidence="2 4" type="primary">rbfA</name>
    <name evidence="4" type="ORF">FUAX_00990</name>
</gene>
<dbReference type="InterPro" id="IPR000238">
    <property type="entry name" value="RbfA"/>
</dbReference>
<dbReference type="Proteomes" id="UP001348817">
    <property type="component" value="Chromosome"/>
</dbReference>
<evidence type="ECO:0000313" key="4">
    <source>
        <dbReference type="EMBL" id="BDD07667.1"/>
    </source>
</evidence>
<dbReference type="AlphaFoldDB" id="A0AAU9CLD2"/>
<dbReference type="PANTHER" id="PTHR33515:SF1">
    <property type="entry name" value="RIBOSOME-BINDING FACTOR A, CHLOROPLASTIC-RELATED"/>
    <property type="match status" value="1"/>
</dbReference>
<dbReference type="KEGG" id="fax:FUAX_00990"/>
<accession>A0AAU9CLD2</accession>
<dbReference type="Gene3D" id="3.30.300.20">
    <property type="match status" value="1"/>
</dbReference>
<dbReference type="GO" id="GO:0043024">
    <property type="term" value="F:ribosomal small subunit binding"/>
    <property type="evidence" value="ECO:0007669"/>
    <property type="project" value="TreeGrafter"/>
</dbReference>
<protein>
    <recommendedName>
        <fullName evidence="2">Ribosome-binding factor A</fullName>
    </recommendedName>
</protein>
<reference evidence="4 5" key="1">
    <citation type="submission" date="2021-12" db="EMBL/GenBank/DDBJ databases">
        <title>Genome sequencing of bacteria with rrn-lacking chromosome and rrn-plasmid.</title>
        <authorList>
            <person name="Anda M."/>
            <person name="Iwasaki W."/>
        </authorList>
    </citation>
    <scope>NUCLEOTIDE SEQUENCE [LARGE SCALE GENOMIC DNA]</scope>
    <source>
        <strain evidence="4 5">DSM 100852</strain>
    </source>
</reference>
<comment type="similarity">
    <text evidence="2">Belongs to the RbfA family.</text>
</comment>
<dbReference type="HAMAP" id="MF_00003">
    <property type="entry name" value="RbfA"/>
    <property type="match status" value="1"/>
</dbReference>
<evidence type="ECO:0000256" key="3">
    <source>
        <dbReference type="SAM" id="MobiDB-lite"/>
    </source>
</evidence>
<dbReference type="NCBIfam" id="TIGR00082">
    <property type="entry name" value="rbfA"/>
    <property type="match status" value="1"/>
</dbReference>
<dbReference type="InterPro" id="IPR023799">
    <property type="entry name" value="RbfA_dom_sf"/>
</dbReference>
<proteinExistence type="inferred from homology"/>
<keyword evidence="1 2" id="KW-0690">Ribosome biogenesis</keyword>
<dbReference type="PANTHER" id="PTHR33515">
    <property type="entry name" value="RIBOSOME-BINDING FACTOR A, CHLOROPLASTIC-RELATED"/>
    <property type="match status" value="1"/>
</dbReference>
<evidence type="ECO:0000313" key="5">
    <source>
        <dbReference type="Proteomes" id="UP001348817"/>
    </source>
</evidence>
<dbReference type="InterPro" id="IPR015946">
    <property type="entry name" value="KH_dom-like_a/b"/>
</dbReference>
<comment type="subcellular location">
    <subcellularLocation>
        <location evidence="2">Cytoplasm</location>
    </subcellularLocation>
</comment>
<keyword evidence="2" id="KW-0963">Cytoplasm</keyword>